<protein>
    <submittedName>
        <fullName evidence="1">Uncharacterized protein</fullName>
    </submittedName>
</protein>
<evidence type="ECO:0000313" key="2">
    <source>
        <dbReference type="Proteomes" id="UP000003803"/>
    </source>
</evidence>
<evidence type="ECO:0000313" key="1">
    <source>
        <dbReference type="EMBL" id="EDS08984.1"/>
    </source>
</evidence>
<accession>B0PHL6</accession>
<dbReference type="HOGENOM" id="CLU_3163927_0_0_9"/>
<dbReference type="AlphaFoldDB" id="B0PHL6"/>
<sequence length="47" mass="5354">MNKRDSSVAAGSSLPIISELSVLQDGWDLKYLDDFRRRRKNISLSSQ</sequence>
<dbReference type="EMBL" id="ABGD02000034">
    <property type="protein sequence ID" value="EDS08984.1"/>
    <property type="molecule type" value="Genomic_DNA"/>
</dbReference>
<keyword evidence="2" id="KW-1185">Reference proteome</keyword>
<comment type="caution">
    <text evidence="1">The sequence shown here is derived from an EMBL/GenBank/DDBJ whole genome shotgun (WGS) entry which is preliminary data.</text>
</comment>
<gene>
    <name evidence="1" type="ORF">ANACOL_04309</name>
</gene>
<proteinExistence type="predicted"/>
<organism evidence="1 2">
    <name type="scientific">Anaerotruncus colihominis DSM 17241</name>
    <dbReference type="NCBI Taxonomy" id="445972"/>
    <lineage>
        <taxon>Bacteria</taxon>
        <taxon>Bacillati</taxon>
        <taxon>Bacillota</taxon>
        <taxon>Clostridia</taxon>
        <taxon>Eubacteriales</taxon>
        <taxon>Oscillospiraceae</taxon>
        <taxon>Anaerotruncus</taxon>
    </lineage>
</organism>
<reference evidence="1" key="2">
    <citation type="submission" date="2013-09" db="EMBL/GenBank/DDBJ databases">
        <title>Draft genome sequence of Anaerotruncus colihominis(DSM 17241).</title>
        <authorList>
            <person name="Sudarsanam P."/>
            <person name="Ley R."/>
            <person name="Guruge J."/>
            <person name="Turnbaugh P.J."/>
            <person name="Mahowald M."/>
            <person name="Liep D."/>
            <person name="Gordon J."/>
        </authorList>
    </citation>
    <scope>NUCLEOTIDE SEQUENCE</scope>
    <source>
        <strain evidence="1">DSM 17241</strain>
    </source>
</reference>
<name>B0PHL6_9FIRM</name>
<dbReference type="Proteomes" id="UP000003803">
    <property type="component" value="Unassembled WGS sequence"/>
</dbReference>
<reference evidence="1" key="1">
    <citation type="submission" date="2007-11" db="EMBL/GenBank/DDBJ databases">
        <authorList>
            <person name="Fulton L."/>
            <person name="Clifton S."/>
            <person name="Fulton B."/>
            <person name="Xu J."/>
            <person name="Minx P."/>
            <person name="Pepin K.H."/>
            <person name="Johnson M."/>
            <person name="Thiruvilangam P."/>
            <person name="Bhonagiri V."/>
            <person name="Nash W.E."/>
            <person name="Mardis E.R."/>
            <person name="Wilson R.K."/>
        </authorList>
    </citation>
    <scope>NUCLEOTIDE SEQUENCE [LARGE SCALE GENOMIC DNA]</scope>
    <source>
        <strain evidence="1">DSM 17241</strain>
    </source>
</reference>